<dbReference type="EMBL" id="FTOA01000003">
    <property type="protein sequence ID" value="SIS76613.1"/>
    <property type="molecule type" value="Genomic_DNA"/>
</dbReference>
<dbReference type="AlphaFoldDB" id="A0A1N7LRW1"/>
<sequence>MNDAIVIKSINGGTNPFARLLSPAAVGIGDAITWPVDPLALARMYLSSTVHATCCHRVAEAAFGYGVNSPRFDDLCEAGAIDLLVTAGVDLRTYGNAFIQRIRYRQRLVALRTLPAWSVSRRRDGSYVQVIDSGSGTPETILLAADEVLHLRAPDPVRGHYALPQWISSGPMMALANAATEYNQRFFDNNGLPDSILTVAGAILTDNQKKQAQEFFSDNYKGLYNSRKTLLLNFDNKEVSVDVNIPRPEKDGDFLKLLEFARDDIPIAHGVPSRLVGIAKALGIGGQGEQSAQMIAFERFTCLPVRRSVAGQLRPVLQEAGIDHRQFAILPPPDVDGDGRADQASDTQEATAELLKSFLGTRS</sequence>
<evidence type="ECO:0000313" key="1">
    <source>
        <dbReference type="EMBL" id="SIS76613.1"/>
    </source>
</evidence>
<dbReference type="RefSeq" id="WP_076400245.1">
    <property type="nucleotide sequence ID" value="NZ_FTOA01000003.1"/>
</dbReference>
<dbReference type="Pfam" id="PF04860">
    <property type="entry name" value="Phage_portal"/>
    <property type="match status" value="1"/>
</dbReference>
<keyword evidence="2" id="KW-1185">Reference proteome</keyword>
<gene>
    <name evidence="1" type="ORF">SAMN05421779_103521</name>
</gene>
<dbReference type="STRING" id="80876.SAMN05421779_103521"/>
<name>A0A1N7LRW1_9PROT</name>
<evidence type="ECO:0000313" key="2">
    <source>
        <dbReference type="Proteomes" id="UP000185678"/>
    </source>
</evidence>
<accession>A0A1N7LRW1</accession>
<proteinExistence type="predicted"/>
<protein>
    <submittedName>
        <fullName evidence="1">Phage portal protein, HK97 family</fullName>
    </submittedName>
</protein>
<dbReference type="InterPro" id="IPR006944">
    <property type="entry name" value="Phage/GTA_portal"/>
</dbReference>
<dbReference type="OrthoDB" id="7592047at2"/>
<reference evidence="1 2" key="1">
    <citation type="submission" date="2017-01" db="EMBL/GenBank/DDBJ databases">
        <authorList>
            <person name="Mah S.A."/>
            <person name="Swanson W.J."/>
            <person name="Moy G.W."/>
            <person name="Vacquier V.D."/>
        </authorList>
    </citation>
    <scope>NUCLEOTIDE SEQUENCE [LARGE SCALE GENOMIC DNA]</scope>
    <source>
        <strain evidence="1 2">DSM 11589</strain>
    </source>
</reference>
<dbReference type="Proteomes" id="UP000185678">
    <property type="component" value="Unassembled WGS sequence"/>
</dbReference>
<organism evidence="1 2">
    <name type="scientific">Insolitispirillum peregrinum</name>
    <dbReference type="NCBI Taxonomy" id="80876"/>
    <lineage>
        <taxon>Bacteria</taxon>
        <taxon>Pseudomonadati</taxon>
        <taxon>Pseudomonadota</taxon>
        <taxon>Alphaproteobacteria</taxon>
        <taxon>Rhodospirillales</taxon>
        <taxon>Novispirillaceae</taxon>
        <taxon>Insolitispirillum</taxon>
    </lineage>
</organism>